<dbReference type="GO" id="GO:0007059">
    <property type="term" value="P:chromosome segregation"/>
    <property type="evidence" value="ECO:0007669"/>
    <property type="project" value="UniProtKB-UniRule"/>
</dbReference>
<dbReference type="EMBL" id="CP158367">
    <property type="protein sequence ID" value="XBX75990.1"/>
    <property type="molecule type" value="Genomic_DNA"/>
</dbReference>
<accession>A0AAU7VPG0</accession>
<keyword evidence="1 3" id="KW-0159">Chromosome partition</keyword>
<dbReference type="Pfam" id="PF02616">
    <property type="entry name" value="SMC_ScpA"/>
    <property type="match status" value="1"/>
</dbReference>
<comment type="subcellular location">
    <subcellularLocation>
        <location evidence="3">Cytoplasm</location>
    </subcellularLocation>
    <text evidence="3">Associated with two foci at the outer edges of the nucleoid region in young cells, and at four foci within both cell halves in older cells.</text>
</comment>
<dbReference type="GO" id="GO:0006260">
    <property type="term" value="P:DNA replication"/>
    <property type="evidence" value="ECO:0007669"/>
    <property type="project" value="UniProtKB-UniRule"/>
</dbReference>
<dbReference type="Gene3D" id="1.10.10.580">
    <property type="entry name" value="Structural maintenance of chromosome 1. Chain E"/>
    <property type="match status" value="1"/>
</dbReference>
<sequence length="252" mass="29310">MEFKVKLEQFEGPFDLLLHLVEKAELDISEINISKITDEYLKYVERLEKLDLEGVSDFLIVAATLIEIKGRSLLPNRKKKLPDSEEVEDPREQLVRRLLEYKRYKEVAEVLEQMAAKQNAFHTRAPEVLKDSKEPLNLSLSNLYSAFQKALERSPIPDRPKSHEIKKEKITIEQKMSFIKLELTKNNNLSFQRLMLGCLSREEKVLTFLAILELIRIKMIKVTQYQSFGDITITARKRGDENWNEGEVSTTA</sequence>
<protein>
    <recommendedName>
        <fullName evidence="2 3">Segregation and condensation protein A</fullName>
    </recommendedName>
</protein>
<dbReference type="InterPro" id="IPR023093">
    <property type="entry name" value="ScpA-like_C"/>
</dbReference>
<proteinExistence type="inferred from homology"/>
<organism evidence="4">
    <name type="scientific">Proteinivorax tanatarense</name>
    <dbReference type="NCBI Taxonomy" id="1260629"/>
    <lineage>
        <taxon>Bacteria</taxon>
        <taxon>Bacillati</taxon>
        <taxon>Bacillota</taxon>
        <taxon>Clostridia</taxon>
        <taxon>Eubacteriales</taxon>
        <taxon>Proteinivoracaceae</taxon>
        <taxon>Proteinivorax</taxon>
    </lineage>
</organism>
<reference evidence="4" key="1">
    <citation type="journal article" date="2013" name="Extremophiles">
        <title>Proteinivorax tanatarense gen. nov., sp. nov., an anaerobic, haloalkaliphilic, proteolytic bacterium isolated from a decaying algal bloom, and proposal of Proteinivoraceae fam. nov.</title>
        <authorList>
            <person name="Kevbrin V."/>
            <person name="Boltyanskaya Y."/>
            <person name="Zhilina T."/>
            <person name="Kolganova T."/>
            <person name="Lavrentjeva E."/>
            <person name="Kuznetsov B."/>
        </authorList>
    </citation>
    <scope>NUCLEOTIDE SEQUENCE</scope>
    <source>
        <strain evidence="4">Z-910T</strain>
    </source>
</reference>
<comment type="similarity">
    <text evidence="3">Belongs to the ScpA family.</text>
</comment>
<evidence type="ECO:0000256" key="2">
    <source>
        <dbReference type="ARBA" id="ARBA00044777"/>
    </source>
</evidence>
<evidence type="ECO:0000256" key="1">
    <source>
        <dbReference type="ARBA" id="ARBA00022829"/>
    </source>
</evidence>
<keyword evidence="3" id="KW-0963">Cytoplasm</keyword>
<gene>
    <name evidence="3" type="primary">scpA</name>
    <name evidence="4" type="ORF">PRVXT_001157</name>
</gene>
<dbReference type="GO" id="GO:0005737">
    <property type="term" value="C:cytoplasm"/>
    <property type="evidence" value="ECO:0007669"/>
    <property type="project" value="UniProtKB-SubCell"/>
</dbReference>
<comment type="function">
    <text evidence="3">Participates in chromosomal partition during cell division. May act via the formation of a condensin-like complex containing Smc and ScpB that pull DNA away from mid-cell into both cell halves.</text>
</comment>
<reference evidence="4" key="2">
    <citation type="submission" date="2024-06" db="EMBL/GenBank/DDBJ databases">
        <authorList>
            <person name="Petrova K.O."/>
            <person name="Toshchakov S.V."/>
            <person name="Boltjanskaja Y.V."/>
            <person name="Kevbrin V."/>
        </authorList>
    </citation>
    <scope>NUCLEOTIDE SEQUENCE</scope>
    <source>
        <strain evidence="4">Z-910T</strain>
    </source>
</reference>
<comment type="subunit">
    <text evidence="3">Component of a cohesin-like complex composed of ScpA, ScpB and the Smc homodimer, in which ScpA and ScpB bind to the head domain of Smc. The presence of the three proteins is required for the association of the complex with DNA.</text>
</comment>
<name>A0AAU7VPG0_9FIRM</name>
<dbReference type="RefSeq" id="WP_350344725.1">
    <property type="nucleotide sequence ID" value="NZ_CP158367.1"/>
</dbReference>
<keyword evidence="3" id="KW-0131">Cell cycle</keyword>
<dbReference type="AlphaFoldDB" id="A0AAU7VPG0"/>
<dbReference type="Gene3D" id="6.10.250.2410">
    <property type="match status" value="1"/>
</dbReference>
<dbReference type="InterPro" id="IPR003768">
    <property type="entry name" value="ScpA"/>
</dbReference>
<evidence type="ECO:0000256" key="3">
    <source>
        <dbReference type="HAMAP-Rule" id="MF_01805"/>
    </source>
</evidence>
<keyword evidence="3" id="KW-0132">Cell division</keyword>
<dbReference type="GO" id="GO:0051301">
    <property type="term" value="P:cell division"/>
    <property type="evidence" value="ECO:0007669"/>
    <property type="project" value="UniProtKB-KW"/>
</dbReference>
<dbReference type="PANTHER" id="PTHR33969">
    <property type="entry name" value="SEGREGATION AND CONDENSATION PROTEIN A"/>
    <property type="match status" value="1"/>
</dbReference>
<evidence type="ECO:0000313" key="4">
    <source>
        <dbReference type="EMBL" id="XBX75990.1"/>
    </source>
</evidence>
<dbReference type="PANTHER" id="PTHR33969:SF2">
    <property type="entry name" value="SEGREGATION AND CONDENSATION PROTEIN A"/>
    <property type="match status" value="1"/>
</dbReference>
<dbReference type="HAMAP" id="MF_01805">
    <property type="entry name" value="ScpA"/>
    <property type="match status" value="1"/>
</dbReference>